<dbReference type="PANTHER" id="PTHR30005">
    <property type="entry name" value="EXOPOLYPHOSPHATASE"/>
    <property type="match status" value="1"/>
</dbReference>
<feature type="domain" description="Ppx/GppA phosphatase N-terminal" evidence="1">
    <location>
        <begin position="50"/>
        <end position="323"/>
    </location>
</feature>
<dbReference type="EMBL" id="JACTNG010000012">
    <property type="protein sequence ID" value="MBO1081039.1"/>
    <property type="molecule type" value="Genomic_DNA"/>
</dbReference>
<dbReference type="SUPFAM" id="SSF53067">
    <property type="entry name" value="Actin-like ATPase domain"/>
    <property type="match status" value="2"/>
</dbReference>
<dbReference type="InterPro" id="IPR048951">
    <property type="entry name" value="Ppx_C"/>
</dbReference>
<reference evidence="3 4" key="1">
    <citation type="submission" date="2020-09" db="EMBL/GenBank/DDBJ databases">
        <title>Roseomonas.</title>
        <authorList>
            <person name="Zhu W."/>
        </authorList>
    </citation>
    <scope>NUCLEOTIDE SEQUENCE [LARGE SCALE GENOMIC DNA]</scope>
    <source>
        <strain evidence="3 4">573</strain>
    </source>
</reference>
<dbReference type="Gene3D" id="1.10.3210.10">
    <property type="entry name" value="Hypothetical protein af1432"/>
    <property type="match status" value="1"/>
</dbReference>
<dbReference type="InterPro" id="IPR043129">
    <property type="entry name" value="ATPase_NBD"/>
</dbReference>
<dbReference type="PANTHER" id="PTHR30005:SF0">
    <property type="entry name" value="RETROGRADE REGULATION PROTEIN 2"/>
    <property type="match status" value="1"/>
</dbReference>
<dbReference type="Pfam" id="PF21697">
    <property type="entry name" value="Ppx_C"/>
    <property type="match status" value="1"/>
</dbReference>
<dbReference type="Gene3D" id="3.30.420.150">
    <property type="entry name" value="Exopolyphosphatase. Domain 2"/>
    <property type="match status" value="1"/>
</dbReference>
<feature type="domain" description="Exopolyphosphatase C-terminal" evidence="2">
    <location>
        <begin position="333"/>
        <end position="504"/>
    </location>
</feature>
<evidence type="ECO:0000259" key="1">
    <source>
        <dbReference type="Pfam" id="PF02541"/>
    </source>
</evidence>
<dbReference type="Gene3D" id="3.30.420.40">
    <property type="match status" value="1"/>
</dbReference>
<sequence length="515" mass="54724">MRAAAASHVARISRLTLPDAATPPPPGPIPRCGVVDLGSNSVRLVVFEGRGRNPLAIFNEKAVLGLGRGLQTTGRLNEEALPQAVTVMARYHAVARAMGADPIEVLATAAVRDASNGPAFAQALRDAMPGVPITILEGEQEARLSAEGVLMGFPSADGILGDLGGGSLELVELNQGAPGRMTSLPLGAIRLSDRAGGDVTRARGIAEAELAGVPWLPNGKDRDLYLVGGAWRALAKIHIAQTAYPLSIVHHYVLRREEARDLCGLVMAATRRTLERIPGAPSKRLQDLPFAAVALRRLLRATGARRVVFSANGLREGWYARLLPPAVREQDPLLAAGREMAERYGRDTAMPQALVDWTAPLWGQENPAATALREAACWLSDIGSHDHPDYRAEQSFLRVLRQPGIGLDHHERAFLALAVALRYEPEADAPWLASARMLLDSAAMRRAEMLGAVLRLAYTLSGGTPTLLSRTSLSVSGATLTLRLAGGGVFAGDSVQRRVEALAATLGLEGIVDPG</sequence>
<dbReference type="SUPFAM" id="SSF109604">
    <property type="entry name" value="HD-domain/PDEase-like"/>
    <property type="match status" value="1"/>
</dbReference>
<evidence type="ECO:0000313" key="3">
    <source>
        <dbReference type="EMBL" id="MBO1081039.1"/>
    </source>
</evidence>
<dbReference type="InterPro" id="IPR003695">
    <property type="entry name" value="Ppx_GppA_N"/>
</dbReference>
<dbReference type="Pfam" id="PF02541">
    <property type="entry name" value="Ppx-GppA"/>
    <property type="match status" value="1"/>
</dbReference>
<evidence type="ECO:0000259" key="2">
    <source>
        <dbReference type="Pfam" id="PF21697"/>
    </source>
</evidence>
<dbReference type="RefSeq" id="WP_207419221.1">
    <property type="nucleotide sequence ID" value="NZ_CP061177.1"/>
</dbReference>
<gene>
    <name evidence="3" type="ORF">IAI61_18535</name>
</gene>
<dbReference type="InterPro" id="IPR050273">
    <property type="entry name" value="GppA/Ppx_hydrolase"/>
</dbReference>
<accession>A0ABS3KU84</accession>
<name>A0ABS3KU84_9PROT</name>
<dbReference type="Proteomes" id="UP001518989">
    <property type="component" value="Unassembled WGS sequence"/>
</dbReference>
<keyword evidence="4" id="KW-1185">Reference proteome</keyword>
<organism evidence="3 4">
    <name type="scientific">Roseomonas haemaphysalidis</name>
    <dbReference type="NCBI Taxonomy" id="2768162"/>
    <lineage>
        <taxon>Bacteria</taxon>
        <taxon>Pseudomonadati</taxon>
        <taxon>Pseudomonadota</taxon>
        <taxon>Alphaproteobacteria</taxon>
        <taxon>Acetobacterales</taxon>
        <taxon>Roseomonadaceae</taxon>
        <taxon>Roseomonas</taxon>
    </lineage>
</organism>
<dbReference type="CDD" id="cd24052">
    <property type="entry name" value="ASKHA_NBD_HpPPX-GppA-like"/>
    <property type="match status" value="1"/>
</dbReference>
<protein>
    <submittedName>
        <fullName evidence="3">Ppx/GppA family phosphatase</fullName>
    </submittedName>
</protein>
<evidence type="ECO:0000313" key="4">
    <source>
        <dbReference type="Proteomes" id="UP001518989"/>
    </source>
</evidence>
<comment type="caution">
    <text evidence="3">The sequence shown here is derived from an EMBL/GenBank/DDBJ whole genome shotgun (WGS) entry which is preliminary data.</text>
</comment>
<proteinExistence type="predicted"/>